<dbReference type="AlphaFoldDB" id="A0A0H5SKW1"/>
<dbReference type="RefSeq" id="WP_103203493.1">
    <property type="nucleotide sequence ID" value="NZ_CVTD020000024.1"/>
</dbReference>
<dbReference type="CDD" id="cd02651">
    <property type="entry name" value="nuc_hydro_IU_UC_XIUA"/>
    <property type="match status" value="1"/>
</dbReference>
<organism evidence="4 5">
    <name type="scientific">Herbinix hemicellulosilytica</name>
    <dbReference type="NCBI Taxonomy" id="1564487"/>
    <lineage>
        <taxon>Bacteria</taxon>
        <taxon>Bacillati</taxon>
        <taxon>Bacillota</taxon>
        <taxon>Clostridia</taxon>
        <taxon>Lachnospirales</taxon>
        <taxon>Lachnospiraceae</taxon>
        <taxon>Herbinix</taxon>
    </lineage>
</organism>
<keyword evidence="5" id="KW-1185">Reference proteome</keyword>
<dbReference type="InterPro" id="IPR023186">
    <property type="entry name" value="IUNH"/>
</dbReference>
<dbReference type="Gene3D" id="3.90.245.10">
    <property type="entry name" value="Ribonucleoside hydrolase-like"/>
    <property type="match status" value="1"/>
</dbReference>
<protein>
    <submittedName>
        <fullName evidence="4">Pyrimidine-specific ribonucleoside hydrolase RihA</fullName>
        <ecNumber evidence="4">3.2.-.-</ecNumber>
    </submittedName>
</protein>
<dbReference type="PANTHER" id="PTHR12304">
    <property type="entry name" value="INOSINE-URIDINE PREFERRING NUCLEOSIDE HYDROLASE"/>
    <property type="match status" value="1"/>
</dbReference>
<dbReference type="InterPro" id="IPR036452">
    <property type="entry name" value="Ribo_hydro-like"/>
</dbReference>
<dbReference type="GO" id="GO:0008477">
    <property type="term" value="F:purine nucleosidase activity"/>
    <property type="evidence" value="ECO:0007669"/>
    <property type="project" value="TreeGrafter"/>
</dbReference>
<name>A0A0H5SKW1_HERHM</name>
<dbReference type="Proteomes" id="UP000236497">
    <property type="component" value="Unassembled WGS sequence"/>
</dbReference>
<evidence type="ECO:0000256" key="2">
    <source>
        <dbReference type="ARBA" id="ARBA00023295"/>
    </source>
</evidence>
<evidence type="ECO:0000313" key="4">
    <source>
        <dbReference type="EMBL" id="CRZ35411.1"/>
    </source>
</evidence>
<evidence type="ECO:0000313" key="5">
    <source>
        <dbReference type="Proteomes" id="UP000236497"/>
    </source>
</evidence>
<dbReference type="GO" id="GO:0006152">
    <property type="term" value="P:purine nucleoside catabolic process"/>
    <property type="evidence" value="ECO:0007669"/>
    <property type="project" value="TreeGrafter"/>
</dbReference>
<dbReference type="GO" id="GO:0005829">
    <property type="term" value="C:cytosol"/>
    <property type="evidence" value="ECO:0007669"/>
    <property type="project" value="TreeGrafter"/>
</dbReference>
<dbReference type="SUPFAM" id="SSF53590">
    <property type="entry name" value="Nucleoside hydrolase"/>
    <property type="match status" value="1"/>
</dbReference>
<accession>A0A0H5SKW1</accession>
<evidence type="ECO:0000256" key="1">
    <source>
        <dbReference type="ARBA" id="ARBA00022801"/>
    </source>
</evidence>
<dbReference type="EC" id="3.2.-.-" evidence="4"/>
<feature type="domain" description="Inosine/uridine-preferring nucleoside hydrolase" evidence="3">
    <location>
        <begin position="7"/>
        <end position="308"/>
    </location>
</feature>
<keyword evidence="2 4" id="KW-0326">Glycosidase</keyword>
<reference evidence="4 5" key="1">
    <citation type="submission" date="2015-06" db="EMBL/GenBank/DDBJ databases">
        <authorList>
            <person name="Wibberg Daniel"/>
        </authorList>
    </citation>
    <scope>NUCLEOTIDE SEQUENCE [LARGE SCALE GENOMIC DNA]</scope>
    <source>
        <strain evidence="4 5">T3/55T</strain>
    </source>
</reference>
<evidence type="ECO:0000259" key="3">
    <source>
        <dbReference type="Pfam" id="PF01156"/>
    </source>
</evidence>
<proteinExistence type="predicted"/>
<dbReference type="Pfam" id="PF01156">
    <property type="entry name" value="IU_nuc_hydro"/>
    <property type="match status" value="1"/>
</dbReference>
<dbReference type="OrthoDB" id="9797882at2"/>
<dbReference type="EMBL" id="CVTD020000024">
    <property type="protein sequence ID" value="CRZ35411.1"/>
    <property type="molecule type" value="Genomic_DNA"/>
</dbReference>
<dbReference type="PANTHER" id="PTHR12304:SF4">
    <property type="entry name" value="URIDINE NUCLEOSIDASE"/>
    <property type="match status" value="1"/>
</dbReference>
<gene>
    <name evidence="4" type="primary">rihA</name>
    <name evidence="4" type="ORF">HHT355_2214</name>
</gene>
<dbReference type="InterPro" id="IPR001910">
    <property type="entry name" value="Inosine/uridine_hydrolase_dom"/>
</dbReference>
<keyword evidence="1 4" id="KW-0378">Hydrolase</keyword>
<sequence>MSKKIPIIIDCDPGHDDAMAILWALASDKLELKAVTTVAGNQTIEKVTTNAIKVLTKARRYDIPVAKGADKPLIRKLTVGGEVVHGSSGLEGPILPECGFEPSNLSALELLIKTIEESDEKITLVPIGPLTNIATLLIVRPDLKEKIERLSIMGGGAYMGNWTPAAEYNIWADPEAAKVVFNSGLPIIMSGLDVTHKAYVTREENEILRAQGNEISVFAAELIDFFSKYHYEVEGFPGCTLHDPTAIAALIHPEIFTGVQCNVDVEVTGELTTGMTVVDTIGYKEKIFGEKVDKNTYVLFNVDRKKYVEYFFEAMKALN</sequence>